<sequence>MVLFFVLVNEIYTNVLGIVLLFGLVLTKFLDLFEEYGPQRIGGYYAPLIVFMYYFFGPSDYFGIVVSN</sequence>
<organism evidence="2 3">
    <name type="scientific">Helianthus annuus</name>
    <name type="common">Common sunflower</name>
    <dbReference type="NCBI Taxonomy" id="4232"/>
    <lineage>
        <taxon>Eukaryota</taxon>
        <taxon>Viridiplantae</taxon>
        <taxon>Streptophyta</taxon>
        <taxon>Embryophyta</taxon>
        <taxon>Tracheophyta</taxon>
        <taxon>Spermatophyta</taxon>
        <taxon>Magnoliopsida</taxon>
        <taxon>eudicotyledons</taxon>
        <taxon>Gunneridae</taxon>
        <taxon>Pentapetalae</taxon>
        <taxon>asterids</taxon>
        <taxon>campanulids</taxon>
        <taxon>Asterales</taxon>
        <taxon>Asteraceae</taxon>
        <taxon>Asteroideae</taxon>
        <taxon>Heliantheae alliance</taxon>
        <taxon>Heliantheae</taxon>
        <taxon>Helianthus</taxon>
    </lineage>
</organism>
<name>A0A9K3HLZ1_HELAN</name>
<keyword evidence="3" id="KW-1185">Reference proteome</keyword>
<proteinExistence type="predicted"/>
<reference evidence="2" key="2">
    <citation type="submission" date="2020-06" db="EMBL/GenBank/DDBJ databases">
        <title>Helianthus annuus Genome sequencing and assembly Release 2.</title>
        <authorList>
            <person name="Gouzy J."/>
            <person name="Langlade N."/>
            <person name="Munos S."/>
        </authorList>
    </citation>
    <scope>NUCLEOTIDE SEQUENCE</scope>
    <source>
        <tissue evidence="2">Leaves</tissue>
    </source>
</reference>
<protein>
    <submittedName>
        <fullName evidence="2">Uncharacterized protein</fullName>
    </submittedName>
</protein>
<dbReference type="Proteomes" id="UP000215914">
    <property type="component" value="Unassembled WGS sequence"/>
</dbReference>
<evidence type="ECO:0000313" key="3">
    <source>
        <dbReference type="Proteomes" id="UP000215914"/>
    </source>
</evidence>
<dbReference type="Gramene" id="mRNA:HanXRQr2_Chr11g0475851">
    <property type="protein sequence ID" value="CDS:HanXRQr2_Chr11g0475851.1"/>
    <property type="gene ID" value="HanXRQr2_Chr11g0475851"/>
</dbReference>
<reference evidence="2" key="1">
    <citation type="journal article" date="2017" name="Nature">
        <title>The sunflower genome provides insights into oil metabolism, flowering and Asterid evolution.</title>
        <authorList>
            <person name="Badouin H."/>
            <person name="Gouzy J."/>
            <person name="Grassa C.J."/>
            <person name="Murat F."/>
            <person name="Staton S.E."/>
            <person name="Cottret L."/>
            <person name="Lelandais-Briere C."/>
            <person name="Owens G.L."/>
            <person name="Carrere S."/>
            <person name="Mayjonade B."/>
            <person name="Legrand L."/>
            <person name="Gill N."/>
            <person name="Kane N.C."/>
            <person name="Bowers J.E."/>
            <person name="Hubner S."/>
            <person name="Bellec A."/>
            <person name="Berard A."/>
            <person name="Berges H."/>
            <person name="Blanchet N."/>
            <person name="Boniface M.C."/>
            <person name="Brunel D."/>
            <person name="Catrice O."/>
            <person name="Chaidir N."/>
            <person name="Claudel C."/>
            <person name="Donnadieu C."/>
            <person name="Faraut T."/>
            <person name="Fievet G."/>
            <person name="Helmstetter N."/>
            <person name="King M."/>
            <person name="Knapp S.J."/>
            <person name="Lai Z."/>
            <person name="Le Paslier M.C."/>
            <person name="Lippi Y."/>
            <person name="Lorenzon L."/>
            <person name="Mandel J.R."/>
            <person name="Marage G."/>
            <person name="Marchand G."/>
            <person name="Marquand E."/>
            <person name="Bret-Mestries E."/>
            <person name="Morien E."/>
            <person name="Nambeesan S."/>
            <person name="Nguyen T."/>
            <person name="Pegot-Espagnet P."/>
            <person name="Pouilly N."/>
            <person name="Raftis F."/>
            <person name="Sallet E."/>
            <person name="Schiex T."/>
            <person name="Thomas J."/>
            <person name="Vandecasteele C."/>
            <person name="Vares D."/>
            <person name="Vear F."/>
            <person name="Vautrin S."/>
            <person name="Crespi M."/>
            <person name="Mangin B."/>
            <person name="Burke J.M."/>
            <person name="Salse J."/>
            <person name="Munos S."/>
            <person name="Vincourt P."/>
            <person name="Rieseberg L.H."/>
            <person name="Langlade N.B."/>
        </authorList>
    </citation>
    <scope>NUCLEOTIDE SEQUENCE</scope>
    <source>
        <tissue evidence="2">Leaves</tissue>
    </source>
</reference>
<evidence type="ECO:0000313" key="2">
    <source>
        <dbReference type="EMBL" id="KAF5780777.1"/>
    </source>
</evidence>
<comment type="caution">
    <text evidence="2">The sequence shown here is derived from an EMBL/GenBank/DDBJ whole genome shotgun (WGS) entry which is preliminary data.</text>
</comment>
<keyword evidence="1" id="KW-0812">Transmembrane</keyword>
<evidence type="ECO:0000256" key="1">
    <source>
        <dbReference type="SAM" id="Phobius"/>
    </source>
</evidence>
<feature type="transmembrane region" description="Helical" evidence="1">
    <location>
        <begin position="12"/>
        <end position="30"/>
    </location>
</feature>
<keyword evidence="1" id="KW-0472">Membrane</keyword>
<accession>A0A9K3HLZ1</accession>
<feature type="transmembrane region" description="Helical" evidence="1">
    <location>
        <begin position="42"/>
        <end position="64"/>
    </location>
</feature>
<dbReference type="AlphaFoldDB" id="A0A9K3HLZ1"/>
<keyword evidence="1" id="KW-1133">Transmembrane helix</keyword>
<gene>
    <name evidence="2" type="ORF">HanXRQr2_Chr11g0475851</name>
</gene>
<dbReference type="EMBL" id="MNCJ02000326">
    <property type="protein sequence ID" value="KAF5780777.1"/>
    <property type="molecule type" value="Genomic_DNA"/>
</dbReference>